<organism evidence="8 9">
    <name type="scientific">Vespula vulgaris</name>
    <name type="common">Yellow jacket</name>
    <name type="synonym">Wasp</name>
    <dbReference type="NCBI Taxonomy" id="7454"/>
    <lineage>
        <taxon>Eukaryota</taxon>
        <taxon>Metazoa</taxon>
        <taxon>Ecdysozoa</taxon>
        <taxon>Arthropoda</taxon>
        <taxon>Hexapoda</taxon>
        <taxon>Insecta</taxon>
        <taxon>Pterygota</taxon>
        <taxon>Neoptera</taxon>
        <taxon>Endopterygota</taxon>
        <taxon>Hymenoptera</taxon>
        <taxon>Apocrita</taxon>
        <taxon>Aculeata</taxon>
        <taxon>Vespoidea</taxon>
        <taxon>Vespidae</taxon>
        <taxon>Vespinae</taxon>
        <taxon>Vespula</taxon>
    </lineage>
</organism>
<dbReference type="GO" id="GO:0016020">
    <property type="term" value="C:membrane"/>
    <property type="evidence" value="ECO:0007669"/>
    <property type="project" value="UniProtKB-SubCell"/>
</dbReference>
<protein>
    <recommendedName>
        <fullName evidence="3">Small integral membrane protein 8</fullName>
    </recommendedName>
</protein>
<keyword evidence="5 7" id="KW-1133">Transmembrane helix</keyword>
<dbReference type="Pfam" id="PF14937">
    <property type="entry name" value="DUF4500"/>
    <property type="match status" value="1"/>
</dbReference>
<dbReference type="PANTHER" id="PTHR14274">
    <property type="entry name" value="SMALL INTEGRAL MEMBRANE PROTEIN 8"/>
    <property type="match status" value="1"/>
</dbReference>
<evidence type="ECO:0000256" key="1">
    <source>
        <dbReference type="ARBA" id="ARBA00004167"/>
    </source>
</evidence>
<evidence type="ECO:0000313" key="9">
    <source>
        <dbReference type="Proteomes" id="UP000614350"/>
    </source>
</evidence>
<evidence type="ECO:0000256" key="7">
    <source>
        <dbReference type="SAM" id="Phobius"/>
    </source>
</evidence>
<gene>
    <name evidence="8" type="ORF">HZH66_004127</name>
</gene>
<evidence type="ECO:0000256" key="6">
    <source>
        <dbReference type="ARBA" id="ARBA00023136"/>
    </source>
</evidence>
<comment type="subcellular location">
    <subcellularLocation>
        <location evidence="1">Membrane</location>
        <topology evidence="1">Single-pass membrane protein</topology>
    </subcellularLocation>
</comment>
<feature type="transmembrane region" description="Helical" evidence="7">
    <location>
        <begin position="37"/>
        <end position="55"/>
    </location>
</feature>
<evidence type="ECO:0000256" key="2">
    <source>
        <dbReference type="ARBA" id="ARBA00009328"/>
    </source>
</evidence>
<dbReference type="EMBL" id="JACSEA010000003">
    <property type="protein sequence ID" value="KAF7405221.1"/>
    <property type="molecule type" value="Genomic_DNA"/>
</dbReference>
<comment type="similarity">
    <text evidence="2">Belongs to the SMIM8 family.</text>
</comment>
<sequence length="86" mass="9889">MKDKSKESAPGDGIRSLRSTMLFRAINYELYVKPNKGIMLFGVMAMLTCSGYLLYMRYKHDGTAYYESVEADGNVTFKKKTSRWLD</sequence>
<name>A0A834KGA0_VESVU</name>
<keyword evidence="9" id="KW-1185">Reference proteome</keyword>
<dbReference type="Proteomes" id="UP000614350">
    <property type="component" value="Unassembled WGS sequence"/>
</dbReference>
<dbReference type="PANTHER" id="PTHR14274:SF1">
    <property type="entry name" value="SMALL INTEGRAL MEMBRANE PROTEIN 8"/>
    <property type="match status" value="1"/>
</dbReference>
<keyword evidence="6 7" id="KW-0472">Membrane</keyword>
<evidence type="ECO:0000256" key="4">
    <source>
        <dbReference type="ARBA" id="ARBA00022692"/>
    </source>
</evidence>
<reference evidence="8" key="1">
    <citation type="journal article" date="2020" name="G3 (Bethesda)">
        <title>High-Quality Assemblies for Three Invasive Social Wasps from the &lt;i&gt;Vespula&lt;/i&gt; Genus.</title>
        <authorList>
            <person name="Harrop T.W.R."/>
            <person name="Guhlin J."/>
            <person name="McLaughlin G.M."/>
            <person name="Permina E."/>
            <person name="Stockwell P."/>
            <person name="Gilligan J."/>
            <person name="Le Lec M.F."/>
            <person name="Gruber M.A.M."/>
            <person name="Quinn O."/>
            <person name="Lovegrove M."/>
            <person name="Duncan E.J."/>
            <person name="Remnant E.J."/>
            <person name="Van Eeckhoven J."/>
            <person name="Graham B."/>
            <person name="Knapp R.A."/>
            <person name="Langford K.W."/>
            <person name="Kronenberg Z."/>
            <person name="Press M.O."/>
            <person name="Eacker S.M."/>
            <person name="Wilson-Rankin E.E."/>
            <person name="Purcell J."/>
            <person name="Lester P.J."/>
            <person name="Dearden P.K."/>
        </authorList>
    </citation>
    <scope>NUCLEOTIDE SEQUENCE</scope>
    <source>
        <strain evidence="8">Marl-1</strain>
    </source>
</reference>
<evidence type="ECO:0000256" key="5">
    <source>
        <dbReference type="ARBA" id="ARBA00022989"/>
    </source>
</evidence>
<dbReference type="AlphaFoldDB" id="A0A834KGA0"/>
<keyword evidence="4 7" id="KW-0812">Transmembrane</keyword>
<proteinExistence type="inferred from homology"/>
<dbReference type="InterPro" id="IPR026686">
    <property type="entry name" value="UPF0708"/>
</dbReference>
<comment type="caution">
    <text evidence="8">The sequence shown here is derived from an EMBL/GenBank/DDBJ whole genome shotgun (WGS) entry which is preliminary data.</text>
</comment>
<evidence type="ECO:0000256" key="3">
    <source>
        <dbReference type="ARBA" id="ARBA00014451"/>
    </source>
</evidence>
<evidence type="ECO:0000313" key="8">
    <source>
        <dbReference type="EMBL" id="KAF7405221.1"/>
    </source>
</evidence>
<accession>A0A834KGA0</accession>